<organism evidence="1 2">
    <name type="scientific">Paramarasmius palmivorus</name>
    <dbReference type="NCBI Taxonomy" id="297713"/>
    <lineage>
        <taxon>Eukaryota</taxon>
        <taxon>Fungi</taxon>
        <taxon>Dikarya</taxon>
        <taxon>Basidiomycota</taxon>
        <taxon>Agaricomycotina</taxon>
        <taxon>Agaricomycetes</taxon>
        <taxon>Agaricomycetidae</taxon>
        <taxon>Agaricales</taxon>
        <taxon>Marasmiineae</taxon>
        <taxon>Marasmiaceae</taxon>
        <taxon>Paramarasmius</taxon>
    </lineage>
</organism>
<gene>
    <name evidence="1" type="ORF">VNI00_002313</name>
</gene>
<sequence length="142" mass="15818">MSRSYVPPTVRDALRWSNNDPLEVIDVEELGWEIINSSKAKTDMEQALKEAVQYDPSWQVPMLPSSMSNRSKLCGADLSKKCVISGSTAPYKTDVIKRVQLEPVADVLQPNVSSLGAPIWSNNSCAYDALFDVLWPLWNSDT</sequence>
<keyword evidence="2" id="KW-1185">Reference proteome</keyword>
<dbReference type="Proteomes" id="UP001383192">
    <property type="component" value="Unassembled WGS sequence"/>
</dbReference>
<protein>
    <submittedName>
        <fullName evidence="1">Uncharacterized protein</fullName>
    </submittedName>
</protein>
<dbReference type="EMBL" id="JAYKXP010000006">
    <property type="protein sequence ID" value="KAK7056596.1"/>
    <property type="molecule type" value="Genomic_DNA"/>
</dbReference>
<reference evidence="1 2" key="1">
    <citation type="submission" date="2024-01" db="EMBL/GenBank/DDBJ databases">
        <title>A draft genome for a cacao thread blight-causing isolate of Paramarasmius palmivorus.</title>
        <authorList>
            <person name="Baruah I.K."/>
            <person name="Bukari Y."/>
            <person name="Amoako-Attah I."/>
            <person name="Meinhardt L.W."/>
            <person name="Bailey B.A."/>
            <person name="Cohen S.P."/>
        </authorList>
    </citation>
    <scope>NUCLEOTIDE SEQUENCE [LARGE SCALE GENOMIC DNA]</scope>
    <source>
        <strain evidence="1 2">GH-12</strain>
    </source>
</reference>
<accession>A0AAW0DXH0</accession>
<comment type="caution">
    <text evidence="1">The sequence shown here is derived from an EMBL/GenBank/DDBJ whole genome shotgun (WGS) entry which is preliminary data.</text>
</comment>
<proteinExistence type="predicted"/>
<evidence type="ECO:0000313" key="2">
    <source>
        <dbReference type="Proteomes" id="UP001383192"/>
    </source>
</evidence>
<evidence type="ECO:0000313" key="1">
    <source>
        <dbReference type="EMBL" id="KAK7056596.1"/>
    </source>
</evidence>
<dbReference type="AlphaFoldDB" id="A0AAW0DXH0"/>
<name>A0AAW0DXH0_9AGAR</name>